<dbReference type="RefSeq" id="XP_009018750.1">
    <property type="nucleotide sequence ID" value="XM_009020502.1"/>
</dbReference>
<dbReference type="GeneID" id="20204740"/>
<gene>
    <name evidence="4" type="primary">20204740</name>
    <name evidence="3" type="ORF">HELRODRAFT_173931</name>
</gene>
<keyword evidence="1" id="KW-0812">Transmembrane</keyword>
<protein>
    <recommendedName>
        <fullName evidence="2">Protein kinase domain-containing protein</fullName>
    </recommendedName>
</protein>
<dbReference type="SUPFAM" id="SSF56112">
    <property type="entry name" value="Protein kinase-like (PK-like)"/>
    <property type="match status" value="1"/>
</dbReference>
<feature type="transmembrane region" description="Helical" evidence="1">
    <location>
        <begin position="98"/>
        <end position="115"/>
    </location>
</feature>
<dbReference type="EMBL" id="KB096676">
    <property type="protein sequence ID" value="ESO03057.1"/>
    <property type="molecule type" value="Genomic_DNA"/>
</dbReference>
<dbReference type="Gene3D" id="1.10.510.10">
    <property type="entry name" value="Transferase(Phosphotransferase) domain 1"/>
    <property type="match status" value="1"/>
</dbReference>
<dbReference type="InterPro" id="IPR000719">
    <property type="entry name" value="Prot_kinase_dom"/>
</dbReference>
<evidence type="ECO:0000313" key="3">
    <source>
        <dbReference type="EMBL" id="ESO03057.1"/>
    </source>
</evidence>
<name>T1F7E1_HELRO</name>
<dbReference type="InterPro" id="IPR011009">
    <property type="entry name" value="Kinase-like_dom_sf"/>
</dbReference>
<keyword evidence="1" id="KW-0472">Membrane</keyword>
<sequence>MGLCVEGDKFLYVAGTFNYMAPEVAGLWLGLNDYYDKRCDMWSLGVVMFETFTCSLSVVAATAVDCVCLNNDRKCDFCKEDLFRELRVAMLDKLPDNLIMVILSFFLILEANKIYRIVS</sequence>
<dbReference type="KEGG" id="hro:HELRODRAFT_173931"/>
<organism evidence="4 5">
    <name type="scientific">Helobdella robusta</name>
    <name type="common">Californian leech</name>
    <dbReference type="NCBI Taxonomy" id="6412"/>
    <lineage>
        <taxon>Eukaryota</taxon>
        <taxon>Metazoa</taxon>
        <taxon>Spiralia</taxon>
        <taxon>Lophotrochozoa</taxon>
        <taxon>Annelida</taxon>
        <taxon>Clitellata</taxon>
        <taxon>Hirudinea</taxon>
        <taxon>Rhynchobdellida</taxon>
        <taxon>Glossiphoniidae</taxon>
        <taxon>Helobdella</taxon>
    </lineage>
</organism>
<dbReference type="EnsemblMetazoa" id="HelroT173931">
    <property type="protein sequence ID" value="HelroP173931"/>
    <property type="gene ID" value="HelroG173931"/>
</dbReference>
<dbReference type="GO" id="GO:0005524">
    <property type="term" value="F:ATP binding"/>
    <property type="evidence" value="ECO:0007669"/>
    <property type="project" value="InterPro"/>
</dbReference>
<dbReference type="Proteomes" id="UP000015101">
    <property type="component" value="Unassembled WGS sequence"/>
</dbReference>
<feature type="domain" description="Protein kinase" evidence="2">
    <location>
        <begin position="1"/>
        <end position="119"/>
    </location>
</feature>
<dbReference type="InParanoid" id="T1F7E1"/>
<dbReference type="GO" id="GO:0004672">
    <property type="term" value="F:protein kinase activity"/>
    <property type="evidence" value="ECO:0007669"/>
    <property type="project" value="InterPro"/>
</dbReference>
<accession>T1F7E1</accession>
<dbReference type="Pfam" id="PF00069">
    <property type="entry name" value="Pkinase"/>
    <property type="match status" value="1"/>
</dbReference>
<keyword evidence="5" id="KW-1185">Reference proteome</keyword>
<evidence type="ECO:0000313" key="5">
    <source>
        <dbReference type="Proteomes" id="UP000015101"/>
    </source>
</evidence>
<proteinExistence type="predicted"/>
<dbReference type="EMBL" id="AMQM01004763">
    <property type="status" value="NOT_ANNOTATED_CDS"/>
    <property type="molecule type" value="Genomic_DNA"/>
</dbReference>
<evidence type="ECO:0000256" key="1">
    <source>
        <dbReference type="SAM" id="Phobius"/>
    </source>
</evidence>
<dbReference type="PROSITE" id="PS50011">
    <property type="entry name" value="PROTEIN_KINASE_DOM"/>
    <property type="match status" value="1"/>
</dbReference>
<evidence type="ECO:0000259" key="2">
    <source>
        <dbReference type="PROSITE" id="PS50011"/>
    </source>
</evidence>
<reference evidence="4" key="3">
    <citation type="submission" date="2015-06" db="UniProtKB">
        <authorList>
            <consortium name="EnsemblMetazoa"/>
        </authorList>
    </citation>
    <scope>IDENTIFICATION</scope>
</reference>
<keyword evidence="1" id="KW-1133">Transmembrane helix</keyword>
<dbReference type="AlphaFoldDB" id="T1F7E1"/>
<dbReference type="HOGENOM" id="CLU_2063991_0_0_1"/>
<evidence type="ECO:0000313" key="4">
    <source>
        <dbReference type="EnsemblMetazoa" id="HelroP173931"/>
    </source>
</evidence>
<dbReference type="CTD" id="20204740"/>
<reference evidence="3 5" key="2">
    <citation type="journal article" date="2013" name="Nature">
        <title>Insights into bilaterian evolution from three spiralian genomes.</title>
        <authorList>
            <person name="Simakov O."/>
            <person name="Marletaz F."/>
            <person name="Cho S.J."/>
            <person name="Edsinger-Gonzales E."/>
            <person name="Havlak P."/>
            <person name="Hellsten U."/>
            <person name="Kuo D.H."/>
            <person name="Larsson T."/>
            <person name="Lv J."/>
            <person name="Arendt D."/>
            <person name="Savage R."/>
            <person name="Osoegawa K."/>
            <person name="de Jong P."/>
            <person name="Grimwood J."/>
            <person name="Chapman J.A."/>
            <person name="Shapiro H."/>
            <person name="Aerts A."/>
            <person name="Otillar R.P."/>
            <person name="Terry A.Y."/>
            <person name="Boore J.L."/>
            <person name="Grigoriev I.V."/>
            <person name="Lindberg D.R."/>
            <person name="Seaver E.C."/>
            <person name="Weisblat D.A."/>
            <person name="Putnam N.H."/>
            <person name="Rokhsar D.S."/>
        </authorList>
    </citation>
    <scope>NUCLEOTIDE SEQUENCE</scope>
</reference>
<reference evidence="5" key="1">
    <citation type="submission" date="2012-12" db="EMBL/GenBank/DDBJ databases">
        <authorList>
            <person name="Hellsten U."/>
            <person name="Grimwood J."/>
            <person name="Chapman J.A."/>
            <person name="Shapiro H."/>
            <person name="Aerts A."/>
            <person name="Otillar R.P."/>
            <person name="Terry A.Y."/>
            <person name="Boore J.L."/>
            <person name="Simakov O."/>
            <person name="Marletaz F."/>
            <person name="Cho S.-J."/>
            <person name="Edsinger-Gonzales E."/>
            <person name="Havlak P."/>
            <person name="Kuo D.-H."/>
            <person name="Larsson T."/>
            <person name="Lv J."/>
            <person name="Arendt D."/>
            <person name="Savage R."/>
            <person name="Osoegawa K."/>
            <person name="de Jong P."/>
            <person name="Lindberg D.R."/>
            <person name="Seaver E.C."/>
            <person name="Weisblat D.A."/>
            <person name="Putnam N.H."/>
            <person name="Grigoriev I.V."/>
            <person name="Rokhsar D.S."/>
        </authorList>
    </citation>
    <scope>NUCLEOTIDE SEQUENCE</scope>
</reference>